<name>A0A2S9JVE5_9SPHI</name>
<dbReference type="CDD" id="cd02803">
    <property type="entry name" value="OYE_like_FMN_family"/>
    <property type="match status" value="1"/>
</dbReference>
<organism evidence="4 5">
    <name type="scientific">Sphingobacterium gobiense</name>
    <dbReference type="NCBI Taxonomy" id="1382456"/>
    <lineage>
        <taxon>Bacteria</taxon>
        <taxon>Pseudomonadati</taxon>
        <taxon>Bacteroidota</taxon>
        <taxon>Sphingobacteriia</taxon>
        <taxon>Sphingobacteriales</taxon>
        <taxon>Sphingobacteriaceae</taxon>
        <taxon>Sphingobacterium</taxon>
    </lineage>
</organism>
<dbReference type="Gene3D" id="3.20.20.70">
    <property type="entry name" value="Aldolase class I"/>
    <property type="match status" value="1"/>
</dbReference>
<evidence type="ECO:0000313" key="4">
    <source>
        <dbReference type="EMBL" id="PRD57111.1"/>
    </source>
</evidence>
<dbReference type="Pfam" id="PF00724">
    <property type="entry name" value="Oxidored_FMN"/>
    <property type="match status" value="1"/>
</dbReference>
<dbReference type="InterPro" id="IPR013785">
    <property type="entry name" value="Aldolase_TIM"/>
</dbReference>
<dbReference type="EMBL" id="PVBS01000001">
    <property type="protein sequence ID" value="PRD57111.1"/>
    <property type="molecule type" value="Genomic_DNA"/>
</dbReference>
<dbReference type="AlphaFoldDB" id="A0A2S9JVE5"/>
<reference evidence="4 5" key="1">
    <citation type="submission" date="2018-02" db="EMBL/GenBank/DDBJ databases">
        <title>The draft genome of Sphingobacterium gobiense H7.</title>
        <authorList>
            <person name="Li L."/>
            <person name="Liu L."/>
            <person name="Zhang X."/>
            <person name="Wang T."/>
            <person name="Liang L."/>
        </authorList>
    </citation>
    <scope>NUCLEOTIDE SEQUENCE [LARGE SCALE GENOMIC DNA]</scope>
    <source>
        <strain evidence="4 5">ACCC 05757</strain>
    </source>
</reference>
<keyword evidence="2" id="KW-0560">Oxidoreductase</keyword>
<evidence type="ECO:0000256" key="1">
    <source>
        <dbReference type="ARBA" id="ARBA00022630"/>
    </source>
</evidence>
<sequence>MKHHPIFQKANIWQKALINRTVVAPMSRVSATADGLATDEMTDYYSAFAIGGFAVIITEGIYTDVYGSQSYANQPALVNDEQRASWVKVTRTVHKSPSLIFAQLMHGGALSQCNDNTLAPSAVKPVGVKMASYGGDGAFPIPKEMDLMDIERMKQGFIDGAVNAYKSGFDGVEIHGANGYLLDQFLTPELNHRNDHYGGTMQNRFRVIAEIIAGIQASVPQDFIVGLRISEGKVNDLTYRWADGIETAKELAEEIKASQPDFVHVAVQTGEWERDSFFEDGISLASIIRKATGIPVIANGGFHNLNKAEIALKDNHADLIAIGKVALADPHWVIKTINSIPLIPFHRDMLWPEATLSHTRKIIKELNLESN</sequence>
<keyword evidence="1" id="KW-0285">Flavoprotein</keyword>
<protein>
    <submittedName>
        <fullName evidence="4">NADH:flavin oxidoreductase</fullName>
    </submittedName>
</protein>
<dbReference type="RefSeq" id="WP_105724585.1">
    <property type="nucleotide sequence ID" value="NZ_PVBS01000001.1"/>
</dbReference>
<feature type="domain" description="NADH:flavin oxidoreductase/NADH oxidase N-terminal" evidence="3">
    <location>
        <begin position="6"/>
        <end position="337"/>
    </location>
</feature>
<dbReference type="PANTHER" id="PTHR43656">
    <property type="entry name" value="BINDING OXIDOREDUCTASE, PUTATIVE (AFU_ORTHOLOGUE AFUA_2G08260)-RELATED"/>
    <property type="match status" value="1"/>
</dbReference>
<dbReference type="PANTHER" id="PTHR43656:SF2">
    <property type="entry name" value="BINDING OXIDOREDUCTASE, PUTATIVE (AFU_ORTHOLOGUE AFUA_2G08260)-RELATED"/>
    <property type="match status" value="1"/>
</dbReference>
<keyword evidence="5" id="KW-1185">Reference proteome</keyword>
<comment type="caution">
    <text evidence="4">The sequence shown here is derived from an EMBL/GenBank/DDBJ whole genome shotgun (WGS) entry which is preliminary data.</text>
</comment>
<dbReference type="InterPro" id="IPR051799">
    <property type="entry name" value="NADH_flavin_oxidoreductase"/>
</dbReference>
<accession>A0A2S9JVE5</accession>
<dbReference type="GO" id="GO:0016491">
    <property type="term" value="F:oxidoreductase activity"/>
    <property type="evidence" value="ECO:0007669"/>
    <property type="project" value="UniProtKB-KW"/>
</dbReference>
<evidence type="ECO:0000256" key="2">
    <source>
        <dbReference type="ARBA" id="ARBA00023002"/>
    </source>
</evidence>
<dbReference type="SUPFAM" id="SSF51395">
    <property type="entry name" value="FMN-linked oxidoreductases"/>
    <property type="match status" value="1"/>
</dbReference>
<evidence type="ECO:0000259" key="3">
    <source>
        <dbReference type="Pfam" id="PF00724"/>
    </source>
</evidence>
<evidence type="ECO:0000313" key="5">
    <source>
        <dbReference type="Proteomes" id="UP000238642"/>
    </source>
</evidence>
<dbReference type="Proteomes" id="UP000238642">
    <property type="component" value="Unassembled WGS sequence"/>
</dbReference>
<dbReference type="InterPro" id="IPR001155">
    <property type="entry name" value="OxRdtase_FMN_N"/>
</dbReference>
<dbReference type="OrthoDB" id="9772736at2"/>
<gene>
    <name evidence="4" type="ORF">C5749_07865</name>
</gene>
<proteinExistence type="predicted"/>
<dbReference type="GO" id="GO:0010181">
    <property type="term" value="F:FMN binding"/>
    <property type="evidence" value="ECO:0007669"/>
    <property type="project" value="InterPro"/>
</dbReference>